<keyword evidence="11" id="KW-0801">TPQ</keyword>
<feature type="region of interest" description="Disordered" evidence="21">
    <location>
        <begin position="196"/>
        <end position="264"/>
    </location>
</feature>
<dbReference type="PROSITE" id="PS50287">
    <property type="entry name" value="SRCR_2"/>
    <property type="match status" value="4"/>
</dbReference>
<dbReference type="GO" id="GO:0005507">
    <property type="term" value="F:copper ion binding"/>
    <property type="evidence" value="ECO:0007669"/>
    <property type="project" value="InterPro"/>
</dbReference>
<keyword evidence="25" id="KW-1185">Reference proteome</keyword>
<evidence type="ECO:0000256" key="15">
    <source>
        <dbReference type="ARBA" id="ARBA00023136"/>
    </source>
</evidence>
<dbReference type="InterPro" id="IPR050912">
    <property type="entry name" value="LOX-like_protein"/>
</dbReference>
<keyword evidence="16 20" id="KW-1015">Disulfide bond</keyword>
<feature type="region of interest" description="Disordered" evidence="21">
    <location>
        <begin position="417"/>
        <end position="436"/>
    </location>
</feature>
<dbReference type="EMBL" id="JABFDY010000026">
    <property type="protein sequence ID" value="KAF7687895.1"/>
    <property type="molecule type" value="Genomic_DNA"/>
</dbReference>
<evidence type="ECO:0000256" key="3">
    <source>
        <dbReference type="ARBA" id="ARBA00004239"/>
    </source>
</evidence>
<feature type="domain" description="SRCR" evidence="23">
    <location>
        <begin position="27"/>
        <end position="127"/>
    </location>
</feature>
<evidence type="ECO:0000256" key="6">
    <source>
        <dbReference type="ARBA" id="ARBA00022525"/>
    </source>
</evidence>
<evidence type="ECO:0000256" key="21">
    <source>
        <dbReference type="SAM" id="MobiDB-lite"/>
    </source>
</evidence>
<dbReference type="GO" id="GO:0005615">
    <property type="term" value="C:extracellular space"/>
    <property type="evidence" value="ECO:0007669"/>
    <property type="project" value="TreeGrafter"/>
</dbReference>
<feature type="disulfide bond" evidence="20">
    <location>
        <begin position="376"/>
        <end position="386"/>
    </location>
</feature>
<evidence type="ECO:0000256" key="16">
    <source>
        <dbReference type="ARBA" id="ARBA00023157"/>
    </source>
</evidence>
<dbReference type="InterPro" id="IPR036772">
    <property type="entry name" value="SRCR-like_dom_sf"/>
</dbReference>
<dbReference type="PROSITE" id="PS00926">
    <property type="entry name" value="LYSYL_OXIDASE"/>
    <property type="match status" value="1"/>
</dbReference>
<comment type="caution">
    <text evidence="20">Lacks conserved residue(s) required for the propagation of feature annotation.</text>
</comment>
<dbReference type="PROSITE" id="PS00420">
    <property type="entry name" value="SRCR_1"/>
    <property type="match status" value="2"/>
</dbReference>
<dbReference type="GO" id="GO:0016020">
    <property type="term" value="C:membrane"/>
    <property type="evidence" value="ECO:0007669"/>
    <property type="project" value="UniProtKB-SubCell"/>
</dbReference>
<comment type="catalytic activity">
    <reaction evidence="19">
        <text>L-lysyl-[protein] + O2 + H2O = (S)-2-amino-6-oxohexanoyl-[protein] + H2O2 + NH4(+)</text>
        <dbReference type="Rhea" id="RHEA:24544"/>
        <dbReference type="Rhea" id="RHEA-COMP:9752"/>
        <dbReference type="Rhea" id="RHEA-COMP:12448"/>
        <dbReference type="ChEBI" id="CHEBI:15377"/>
        <dbReference type="ChEBI" id="CHEBI:15379"/>
        <dbReference type="ChEBI" id="CHEBI:16240"/>
        <dbReference type="ChEBI" id="CHEBI:28938"/>
        <dbReference type="ChEBI" id="CHEBI:29969"/>
        <dbReference type="ChEBI" id="CHEBI:131803"/>
        <dbReference type="EC" id="1.4.3.13"/>
    </reaction>
</comment>
<evidence type="ECO:0000256" key="19">
    <source>
        <dbReference type="ARBA" id="ARBA00047861"/>
    </source>
</evidence>
<feature type="signal peptide" evidence="22">
    <location>
        <begin position="1"/>
        <end position="20"/>
    </location>
</feature>
<proteinExistence type="inferred from homology"/>
<dbReference type="GO" id="GO:0004720">
    <property type="term" value="F:protein-lysine 6-oxidase activity"/>
    <property type="evidence" value="ECO:0007669"/>
    <property type="project" value="UniProtKB-EC"/>
</dbReference>
<evidence type="ECO:0000256" key="4">
    <source>
        <dbReference type="ARBA" id="ARBA00007492"/>
    </source>
</evidence>
<evidence type="ECO:0000256" key="12">
    <source>
        <dbReference type="ARBA" id="ARBA00022989"/>
    </source>
</evidence>
<evidence type="ECO:0000256" key="20">
    <source>
        <dbReference type="PROSITE-ProRule" id="PRU00196"/>
    </source>
</evidence>
<feature type="disulfide bond" evidence="20">
    <location>
        <begin position="52"/>
        <end position="116"/>
    </location>
</feature>
<keyword evidence="12" id="KW-1133">Transmembrane helix</keyword>
<feature type="disulfide bond" evidence="20">
    <location>
        <begin position="614"/>
        <end position="624"/>
    </location>
</feature>
<dbReference type="FunFam" id="3.10.250.10:FF:000016">
    <property type="entry name" value="Scavenger receptor cysteine-rich protein type 12"/>
    <property type="match status" value="1"/>
</dbReference>
<comment type="similarity">
    <text evidence="4">Belongs to the lysyl oxidase family.</text>
</comment>
<feature type="disulfide bond" evidence="20">
    <location>
        <begin position="65"/>
        <end position="126"/>
    </location>
</feature>
<feature type="disulfide bond" evidence="20">
    <location>
        <begin position="502"/>
        <end position="512"/>
    </location>
</feature>
<keyword evidence="7" id="KW-0812">Transmembrane</keyword>
<protein>
    <recommendedName>
        <fullName evidence="18">protein-lysine 6-oxidase</fullName>
        <ecNumber evidence="18">1.4.3.13</ecNumber>
    </recommendedName>
</protein>
<feature type="chain" id="PRO_5035829517" description="protein-lysine 6-oxidase" evidence="22">
    <location>
        <begin position="21"/>
        <end position="873"/>
    </location>
</feature>
<feature type="disulfide bond" evidence="20">
    <location>
        <begin position="568"/>
        <end position="632"/>
    </location>
</feature>
<evidence type="ECO:0000256" key="18">
    <source>
        <dbReference type="ARBA" id="ARBA00038869"/>
    </source>
</evidence>
<feature type="domain" description="SRCR" evidence="23">
    <location>
        <begin position="433"/>
        <end position="533"/>
    </location>
</feature>
<feature type="disulfide bond" evidence="20">
    <location>
        <begin position="458"/>
        <end position="522"/>
    </location>
</feature>
<evidence type="ECO:0000256" key="7">
    <source>
        <dbReference type="ARBA" id="ARBA00022692"/>
    </source>
</evidence>
<dbReference type="SUPFAM" id="SSF56487">
    <property type="entry name" value="SRCR-like"/>
    <property type="match status" value="4"/>
</dbReference>
<evidence type="ECO:0000256" key="2">
    <source>
        <dbReference type="ARBA" id="ARBA00004167"/>
    </source>
</evidence>
<dbReference type="Pfam" id="PF00530">
    <property type="entry name" value="SRCR"/>
    <property type="match status" value="4"/>
</dbReference>
<gene>
    <name evidence="24" type="ORF">HF521_013901</name>
</gene>
<accession>A0A8T0A9W5</accession>
<keyword evidence="6" id="KW-0964">Secreted</keyword>
<dbReference type="InterPro" id="IPR001190">
    <property type="entry name" value="SRCR"/>
</dbReference>
<dbReference type="PANTHER" id="PTHR45817:SF5">
    <property type="entry name" value="LYSYL OXIDASE HOMOLOG 4"/>
    <property type="match status" value="1"/>
</dbReference>
<comment type="caution">
    <text evidence="24">The sequence shown here is derived from an EMBL/GenBank/DDBJ whole genome shotgun (WGS) entry which is preliminary data.</text>
</comment>
<evidence type="ECO:0000256" key="9">
    <source>
        <dbReference type="ARBA" id="ARBA00022729"/>
    </source>
</evidence>
<keyword evidence="14" id="KW-0186">Copper</keyword>
<dbReference type="Gene3D" id="3.10.250.10">
    <property type="entry name" value="SRCR-like domain"/>
    <property type="match status" value="4"/>
</dbReference>
<evidence type="ECO:0000256" key="11">
    <source>
        <dbReference type="ARBA" id="ARBA00022772"/>
    </source>
</evidence>
<keyword evidence="9 22" id="KW-0732">Signal</keyword>
<dbReference type="GO" id="GO:0030199">
    <property type="term" value="P:collagen fibril organization"/>
    <property type="evidence" value="ECO:0007669"/>
    <property type="project" value="TreeGrafter"/>
</dbReference>
<dbReference type="FunFam" id="3.10.250.10:FF:000008">
    <property type="entry name" value="Lysyl oxidase homolog 2"/>
    <property type="match status" value="1"/>
</dbReference>
<evidence type="ECO:0000256" key="22">
    <source>
        <dbReference type="SAM" id="SignalP"/>
    </source>
</evidence>
<keyword evidence="17" id="KW-0325">Glycoprotein</keyword>
<dbReference type="EC" id="1.4.3.13" evidence="18"/>
<feature type="region of interest" description="Disordered" evidence="21">
    <location>
        <begin position="128"/>
        <end position="160"/>
    </location>
</feature>
<keyword evidence="8" id="KW-0479">Metal-binding</keyword>
<comment type="cofactor">
    <cofactor evidence="1">
        <name>Cu cation</name>
        <dbReference type="ChEBI" id="CHEBI:23378"/>
    </cofactor>
</comment>
<name>A0A8T0A9W5_SILME</name>
<dbReference type="InterPro" id="IPR001695">
    <property type="entry name" value="Lysyl_oxidase"/>
</dbReference>
<dbReference type="PANTHER" id="PTHR45817">
    <property type="entry name" value="LYSYL OXIDASE-LIKE-RELATED"/>
    <property type="match status" value="1"/>
</dbReference>
<feature type="disulfide bond" evidence="20">
    <location>
        <begin position="96"/>
        <end position="106"/>
    </location>
</feature>
<organism evidence="24 25">
    <name type="scientific">Silurus meridionalis</name>
    <name type="common">Southern catfish</name>
    <name type="synonym">Silurus soldatovi meridionalis</name>
    <dbReference type="NCBI Taxonomy" id="175797"/>
    <lineage>
        <taxon>Eukaryota</taxon>
        <taxon>Metazoa</taxon>
        <taxon>Chordata</taxon>
        <taxon>Craniata</taxon>
        <taxon>Vertebrata</taxon>
        <taxon>Euteleostomi</taxon>
        <taxon>Actinopterygii</taxon>
        <taxon>Neopterygii</taxon>
        <taxon>Teleostei</taxon>
        <taxon>Ostariophysi</taxon>
        <taxon>Siluriformes</taxon>
        <taxon>Siluridae</taxon>
        <taxon>Silurus</taxon>
    </lineage>
</organism>
<feature type="compositionally biased region" description="Polar residues" evidence="21">
    <location>
        <begin position="233"/>
        <end position="246"/>
    </location>
</feature>
<keyword evidence="10" id="KW-0677">Repeat</keyword>
<evidence type="ECO:0000313" key="24">
    <source>
        <dbReference type="EMBL" id="KAF7687895.1"/>
    </source>
</evidence>
<keyword evidence="5" id="KW-0886">LTQ</keyword>
<dbReference type="OrthoDB" id="547291at2759"/>
<dbReference type="PRINTS" id="PR00074">
    <property type="entry name" value="LYSYLOXIDASE"/>
</dbReference>
<feature type="domain" description="SRCR" evidence="23">
    <location>
        <begin position="292"/>
        <end position="410"/>
    </location>
</feature>
<dbReference type="Pfam" id="PF01186">
    <property type="entry name" value="Lysyl_oxidase"/>
    <property type="match status" value="1"/>
</dbReference>
<evidence type="ECO:0000256" key="10">
    <source>
        <dbReference type="ARBA" id="ARBA00022737"/>
    </source>
</evidence>
<comment type="subcellular location">
    <subcellularLocation>
        <location evidence="2">Membrane</location>
        <topology evidence="2">Single-pass membrane protein</topology>
    </subcellularLocation>
    <subcellularLocation>
        <location evidence="3">Secreted</location>
        <location evidence="3">Extracellular space</location>
    </subcellularLocation>
</comment>
<evidence type="ECO:0000256" key="1">
    <source>
        <dbReference type="ARBA" id="ARBA00001935"/>
    </source>
</evidence>
<feature type="disulfide bond" evidence="20">
    <location>
        <begin position="471"/>
        <end position="532"/>
    </location>
</feature>
<dbReference type="InterPro" id="IPR019828">
    <property type="entry name" value="Lysyl_oxidase_CS"/>
</dbReference>
<keyword evidence="13" id="KW-0560">Oxidoreductase</keyword>
<evidence type="ECO:0000313" key="25">
    <source>
        <dbReference type="Proteomes" id="UP000606274"/>
    </source>
</evidence>
<dbReference type="PRINTS" id="PR00258">
    <property type="entry name" value="SPERACTRCPTR"/>
</dbReference>
<feature type="domain" description="SRCR" evidence="23">
    <location>
        <begin position="543"/>
        <end position="646"/>
    </location>
</feature>
<reference evidence="24" key="1">
    <citation type="submission" date="2020-08" db="EMBL/GenBank/DDBJ databases">
        <title>Chromosome-level assembly of Southern catfish (Silurus meridionalis) provides insights into visual adaptation to the nocturnal and benthic lifestyles.</title>
        <authorList>
            <person name="Zhang Y."/>
            <person name="Wang D."/>
            <person name="Peng Z."/>
        </authorList>
    </citation>
    <scope>NUCLEOTIDE SEQUENCE</scope>
    <source>
        <strain evidence="24">SWU-2019-XX</strain>
        <tissue evidence="24">Muscle</tissue>
    </source>
</reference>
<sequence length="873" mass="96557">MDTMLTFTLALCALLPLTRAVPPGFQVRLVGGSGAHEGRVEVFYNGAWGSVCDDEVDINLANVVCRELGYGQGLTWAHSARFGQGRGNIWLDNVVCKGTETSLADCRSNGWGTHDCTHAEDLGVVCTKEGPRQGHVPRYSEPVQPATSEPNPPEQTPTRRGHEIALNRNSARVSPGSSPQLQGHQIQLRRNGYDNADSRRQENSVPQGHELPNYLRSRTPNRRNQDSQPRAVAQSSGPETYENPQSIPAPRSEQSDPITEQDNRMYPDFTNAVEQSGSGRGSLEEVRLRPVLPGTRGNSMVTEGVLEVKHAGRWRHVCNLGWDLSSSRVVCGMLGFPKAEQHDERLYRKQWDSKMADSAMRSAVSKKGYWVEKVKCTGAEISLSQCQTQLSFARSDVPCNGGMHAVVRCVPGPQFSRLSSSGQPQAPPASQTVRLKSGPRLGEGRVEVLKEGKWGTVCDHLWDVTAASVVCRELGFGTAREALRSAYLGQGTGPIHMNSVQCTGHESSIKQCKYQDVPLYTCKHGQDVSVRCNVPKTGLSATVRLTGGRDALEGKVEVLIDGRWGTVCSENWGIKEAMVVCRQLGMGFASSAHQTVYWSGSPGAEEVVLSGTHCIGTEISIQQCKRNGYVYCPSGGGVKAAGVTCAETAPDLVLDAQLVQESAYLEDRPLHLLTCAHEERCLSSSAAHMNWPYGHRRLLRFSSRIMNLGRADFRPRAGRDAWVWHQCHRHYHSIEVFTHYDLLTLNGTKIAEGHKASFCLEDTFCPDGLQKRYTCYNMGDQGITVGCWDTYRHDIDCQWVDVTDVRPGDYIFQVEVNPTLDMAESDFENNVMRCRCRYDGGRVYLYGCHAGDAYSAEVEDLFEHRRQISNNFL</sequence>
<dbReference type="SMART" id="SM00202">
    <property type="entry name" value="SR"/>
    <property type="match status" value="4"/>
</dbReference>
<evidence type="ECO:0000256" key="13">
    <source>
        <dbReference type="ARBA" id="ARBA00023002"/>
    </source>
</evidence>
<dbReference type="Proteomes" id="UP000606274">
    <property type="component" value="Unassembled WGS sequence"/>
</dbReference>
<feature type="compositionally biased region" description="Low complexity" evidence="21">
    <location>
        <begin position="419"/>
        <end position="431"/>
    </location>
</feature>
<evidence type="ECO:0000256" key="14">
    <source>
        <dbReference type="ARBA" id="ARBA00023008"/>
    </source>
</evidence>
<dbReference type="FunFam" id="3.10.250.10:FF:000001">
    <property type="entry name" value="Lysyl oxidase 4 isoform X1"/>
    <property type="match status" value="2"/>
</dbReference>
<evidence type="ECO:0000256" key="17">
    <source>
        <dbReference type="ARBA" id="ARBA00023180"/>
    </source>
</evidence>
<evidence type="ECO:0000256" key="8">
    <source>
        <dbReference type="ARBA" id="ARBA00022723"/>
    </source>
</evidence>
<dbReference type="AlphaFoldDB" id="A0A8T0A9W5"/>
<evidence type="ECO:0000259" key="23">
    <source>
        <dbReference type="PROSITE" id="PS50287"/>
    </source>
</evidence>
<evidence type="ECO:0000256" key="5">
    <source>
        <dbReference type="ARBA" id="ARBA00022477"/>
    </source>
</evidence>
<keyword evidence="15" id="KW-0472">Membrane</keyword>